<dbReference type="GO" id="GO:0005576">
    <property type="term" value="C:extracellular region"/>
    <property type="evidence" value="ECO:0007669"/>
    <property type="project" value="InterPro"/>
</dbReference>
<feature type="compositionally biased region" description="Low complexity" evidence="1">
    <location>
        <begin position="324"/>
        <end position="362"/>
    </location>
</feature>
<dbReference type="SUPFAM" id="SSF57625">
    <property type="entry name" value="Invertebrate chitin-binding proteins"/>
    <property type="match status" value="1"/>
</dbReference>
<dbReference type="FunFam" id="3.20.20.370:FF:000003">
    <property type="entry name" value="CLUMA_CG003232, isoform B"/>
    <property type="match status" value="1"/>
</dbReference>
<dbReference type="Pfam" id="PF01522">
    <property type="entry name" value="Polysacc_deac_1"/>
    <property type="match status" value="1"/>
</dbReference>
<reference evidence="4 5" key="1">
    <citation type="journal article" date="2007" name="Nature">
        <title>Evolution of genes and genomes on the Drosophila phylogeny.</title>
        <authorList>
            <consortium name="Drosophila 12 Genomes Consortium"/>
            <person name="Clark A.G."/>
            <person name="Eisen M.B."/>
            <person name="Smith D.R."/>
            <person name="Bergman C.M."/>
            <person name="Oliver B."/>
            <person name="Markow T.A."/>
            <person name="Kaufman T.C."/>
            <person name="Kellis M."/>
            <person name="Gelbart W."/>
            <person name="Iyer V.N."/>
            <person name="Pollard D.A."/>
            <person name="Sackton T.B."/>
            <person name="Larracuente A.M."/>
            <person name="Singh N.D."/>
            <person name="Abad J.P."/>
            <person name="Abt D.N."/>
            <person name="Adryan B."/>
            <person name="Aguade M."/>
            <person name="Akashi H."/>
            <person name="Anderson W.W."/>
            <person name="Aquadro C.F."/>
            <person name="Ardell D.H."/>
            <person name="Arguello R."/>
            <person name="Artieri C.G."/>
            <person name="Barbash D.A."/>
            <person name="Barker D."/>
            <person name="Barsanti P."/>
            <person name="Batterham P."/>
            <person name="Batzoglou S."/>
            <person name="Begun D."/>
            <person name="Bhutkar A."/>
            <person name="Blanco E."/>
            <person name="Bosak S.A."/>
            <person name="Bradley R.K."/>
            <person name="Brand A.D."/>
            <person name="Brent M.R."/>
            <person name="Brooks A.N."/>
            <person name="Brown R.H."/>
            <person name="Butlin R.K."/>
            <person name="Caggese C."/>
            <person name="Calvi B.R."/>
            <person name="Bernardo de Carvalho A."/>
            <person name="Caspi A."/>
            <person name="Castrezana S."/>
            <person name="Celniker S.E."/>
            <person name="Chang J.L."/>
            <person name="Chapple C."/>
            <person name="Chatterji S."/>
            <person name="Chinwalla A."/>
            <person name="Civetta A."/>
            <person name="Clifton S.W."/>
            <person name="Comeron J.M."/>
            <person name="Costello J.C."/>
            <person name="Coyne J.A."/>
            <person name="Daub J."/>
            <person name="David R.G."/>
            <person name="Delcher A.L."/>
            <person name="Delehaunty K."/>
            <person name="Do C.B."/>
            <person name="Ebling H."/>
            <person name="Edwards K."/>
            <person name="Eickbush T."/>
            <person name="Evans J.D."/>
            <person name="Filipski A."/>
            <person name="Findeiss S."/>
            <person name="Freyhult E."/>
            <person name="Fulton L."/>
            <person name="Fulton R."/>
            <person name="Garcia A.C."/>
            <person name="Gardiner A."/>
            <person name="Garfield D.A."/>
            <person name="Garvin B.E."/>
            <person name="Gibson G."/>
            <person name="Gilbert D."/>
            <person name="Gnerre S."/>
            <person name="Godfrey J."/>
            <person name="Good R."/>
            <person name="Gotea V."/>
            <person name="Gravely B."/>
            <person name="Greenberg A.J."/>
            <person name="Griffiths-Jones S."/>
            <person name="Gross S."/>
            <person name="Guigo R."/>
            <person name="Gustafson E.A."/>
            <person name="Haerty W."/>
            <person name="Hahn M.W."/>
            <person name="Halligan D.L."/>
            <person name="Halpern A.L."/>
            <person name="Halter G.M."/>
            <person name="Han M.V."/>
            <person name="Heger A."/>
            <person name="Hillier L."/>
            <person name="Hinrichs A.S."/>
            <person name="Holmes I."/>
            <person name="Hoskins R.A."/>
            <person name="Hubisz M.J."/>
            <person name="Hultmark D."/>
            <person name="Huntley M.A."/>
            <person name="Jaffe D.B."/>
            <person name="Jagadeeshan S."/>
            <person name="Jeck W.R."/>
            <person name="Johnson J."/>
            <person name="Jones C.D."/>
            <person name="Jordan W.C."/>
            <person name="Karpen G.H."/>
            <person name="Kataoka E."/>
            <person name="Keightley P.D."/>
            <person name="Kheradpour P."/>
            <person name="Kirkness E.F."/>
            <person name="Koerich L.B."/>
            <person name="Kristiansen K."/>
            <person name="Kudrna D."/>
            <person name="Kulathinal R.J."/>
            <person name="Kumar S."/>
            <person name="Kwok R."/>
            <person name="Lander E."/>
            <person name="Langley C.H."/>
            <person name="Lapoint R."/>
            <person name="Lazzaro B.P."/>
            <person name="Lee S.J."/>
            <person name="Levesque L."/>
            <person name="Li R."/>
            <person name="Lin C.F."/>
            <person name="Lin M.F."/>
            <person name="Lindblad-Toh K."/>
            <person name="Llopart A."/>
            <person name="Long M."/>
            <person name="Low L."/>
            <person name="Lozovsky E."/>
            <person name="Lu J."/>
            <person name="Luo M."/>
            <person name="Machado C.A."/>
            <person name="Makalowski W."/>
            <person name="Marzo M."/>
            <person name="Matsuda M."/>
            <person name="Matzkin L."/>
            <person name="McAllister B."/>
            <person name="McBride C.S."/>
            <person name="McKernan B."/>
            <person name="McKernan K."/>
            <person name="Mendez-Lago M."/>
            <person name="Minx P."/>
            <person name="Mollenhauer M.U."/>
            <person name="Montooth K."/>
            <person name="Mount S.M."/>
            <person name="Mu X."/>
            <person name="Myers E."/>
            <person name="Negre B."/>
            <person name="Newfeld S."/>
            <person name="Nielsen R."/>
            <person name="Noor M.A."/>
            <person name="O'Grady P."/>
            <person name="Pachter L."/>
            <person name="Papaceit M."/>
            <person name="Parisi M.J."/>
            <person name="Parisi M."/>
            <person name="Parts L."/>
            <person name="Pedersen J.S."/>
            <person name="Pesole G."/>
            <person name="Phillippy A.M."/>
            <person name="Ponting C.P."/>
            <person name="Pop M."/>
            <person name="Porcelli D."/>
            <person name="Powell J.R."/>
            <person name="Prohaska S."/>
            <person name="Pruitt K."/>
            <person name="Puig M."/>
            <person name="Quesneville H."/>
            <person name="Ram K.R."/>
            <person name="Rand D."/>
            <person name="Rasmussen M.D."/>
            <person name="Reed L.K."/>
            <person name="Reenan R."/>
            <person name="Reily A."/>
            <person name="Remington K.A."/>
            <person name="Rieger T.T."/>
            <person name="Ritchie M.G."/>
            <person name="Robin C."/>
            <person name="Rogers Y.H."/>
            <person name="Rohde C."/>
            <person name="Rozas J."/>
            <person name="Rubenfield M.J."/>
            <person name="Ruiz A."/>
            <person name="Russo S."/>
            <person name="Salzberg S.L."/>
            <person name="Sanchez-Gracia A."/>
            <person name="Saranga D.J."/>
            <person name="Sato H."/>
            <person name="Schaeffer S.W."/>
            <person name="Schatz M.C."/>
            <person name="Schlenke T."/>
            <person name="Schwartz R."/>
            <person name="Segarra C."/>
            <person name="Singh R.S."/>
            <person name="Sirot L."/>
            <person name="Sirota M."/>
            <person name="Sisneros N.B."/>
            <person name="Smith C.D."/>
            <person name="Smith T.F."/>
            <person name="Spieth J."/>
            <person name="Stage D.E."/>
            <person name="Stark A."/>
            <person name="Stephan W."/>
            <person name="Strausberg R.L."/>
            <person name="Strempel S."/>
            <person name="Sturgill D."/>
            <person name="Sutton G."/>
            <person name="Sutton G.G."/>
            <person name="Tao W."/>
            <person name="Teichmann S."/>
            <person name="Tobari Y.N."/>
            <person name="Tomimura Y."/>
            <person name="Tsolas J.M."/>
            <person name="Valente V.L."/>
            <person name="Venter E."/>
            <person name="Venter J.C."/>
            <person name="Vicario S."/>
            <person name="Vieira F.G."/>
            <person name="Vilella A.J."/>
            <person name="Villasante A."/>
            <person name="Walenz B."/>
            <person name="Wang J."/>
            <person name="Wasserman M."/>
            <person name="Watts T."/>
            <person name="Wilson D."/>
            <person name="Wilson R.K."/>
            <person name="Wing R.A."/>
            <person name="Wolfner M.F."/>
            <person name="Wong A."/>
            <person name="Wong G.K."/>
            <person name="Wu C.I."/>
            <person name="Wu G."/>
            <person name="Yamamoto D."/>
            <person name="Yang H.P."/>
            <person name="Yang S.P."/>
            <person name="Yorke J.A."/>
            <person name="Yoshida K."/>
            <person name="Zdobnov E."/>
            <person name="Zhang P."/>
            <person name="Zhang Y."/>
            <person name="Zimin A.V."/>
            <person name="Baldwin J."/>
            <person name="Abdouelleil A."/>
            <person name="Abdulkadir J."/>
            <person name="Abebe A."/>
            <person name="Abera B."/>
            <person name="Abreu J."/>
            <person name="Acer S.C."/>
            <person name="Aftuck L."/>
            <person name="Alexander A."/>
            <person name="An P."/>
            <person name="Anderson E."/>
            <person name="Anderson S."/>
            <person name="Arachi H."/>
            <person name="Azer M."/>
            <person name="Bachantsang P."/>
            <person name="Barry A."/>
            <person name="Bayul T."/>
            <person name="Berlin A."/>
            <person name="Bessette D."/>
            <person name="Bloom T."/>
            <person name="Blye J."/>
            <person name="Boguslavskiy L."/>
            <person name="Bonnet C."/>
            <person name="Boukhgalter B."/>
            <person name="Bourzgui I."/>
            <person name="Brown A."/>
            <person name="Cahill P."/>
            <person name="Channer S."/>
            <person name="Cheshatsang Y."/>
            <person name="Chuda L."/>
            <person name="Citroen M."/>
            <person name="Collymore A."/>
            <person name="Cooke P."/>
            <person name="Costello M."/>
            <person name="D'Aco K."/>
            <person name="Daza R."/>
            <person name="De Haan G."/>
            <person name="DeGray S."/>
            <person name="DeMaso C."/>
            <person name="Dhargay N."/>
            <person name="Dooley K."/>
            <person name="Dooley E."/>
            <person name="Doricent M."/>
            <person name="Dorje P."/>
            <person name="Dorjee K."/>
            <person name="Dupes A."/>
            <person name="Elong R."/>
            <person name="Falk J."/>
            <person name="Farina A."/>
            <person name="Faro S."/>
            <person name="Ferguson D."/>
            <person name="Fisher S."/>
            <person name="Foley C.D."/>
            <person name="Franke A."/>
            <person name="Friedrich D."/>
            <person name="Gadbois L."/>
            <person name="Gearin G."/>
            <person name="Gearin C.R."/>
            <person name="Giannoukos G."/>
            <person name="Goode T."/>
            <person name="Graham J."/>
            <person name="Grandbois E."/>
            <person name="Grewal S."/>
            <person name="Gyaltsen K."/>
            <person name="Hafez N."/>
            <person name="Hagos B."/>
            <person name="Hall J."/>
            <person name="Henson C."/>
            <person name="Hollinger A."/>
            <person name="Honan T."/>
            <person name="Huard M.D."/>
            <person name="Hughes L."/>
            <person name="Hurhula B."/>
            <person name="Husby M.E."/>
            <person name="Kamat A."/>
            <person name="Kanga B."/>
            <person name="Kashin S."/>
            <person name="Khazanovich D."/>
            <person name="Kisner P."/>
            <person name="Lance K."/>
            <person name="Lara M."/>
            <person name="Lee W."/>
            <person name="Lennon N."/>
            <person name="Letendre F."/>
            <person name="LeVine R."/>
            <person name="Lipovsky A."/>
            <person name="Liu X."/>
            <person name="Liu J."/>
            <person name="Liu S."/>
            <person name="Lokyitsang T."/>
            <person name="Lokyitsang Y."/>
            <person name="Lubonja R."/>
            <person name="Lui A."/>
            <person name="MacDonald P."/>
            <person name="Magnisalis V."/>
            <person name="Maru K."/>
            <person name="Matthews C."/>
            <person name="McCusker W."/>
            <person name="McDonough S."/>
            <person name="Mehta T."/>
            <person name="Meldrim J."/>
            <person name="Meneus L."/>
            <person name="Mihai O."/>
            <person name="Mihalev A."/>
            <person name="Mihova T."/>
            <person name="Mittelman R."/>
            <person name="Mlenga V."/>
            <person name="Montmayeur A."/>
            <person name="Mulrain L."/>
            <person name="Navidi A."/>
            <person name="Naylor J."/>
            <person name="Negash T."/>
            <person name="Nguyen T."/>
            <person name="Nguyen N."/>
            <person name="Nicol R."/>
            <person name="Norbu C."/>
            <person name="Norbu N."/>
            <person name="Novod N."/>
            <person name="O'Neill B."/>
            <person name="Osman S."/>
            <person name="Markiewicz E."/>
            <person name="Oyono O.L."/>
            <person name="Patti C."/>
            <person name="Phunkhang P."/>
            <person name="Pierre F."/>
            <person name="Priest M."/>
            <person name="Raghuraman S."/>
            <person name="Rege F."/>
            <person name="Reyes R."/>
            <person name="Rise C."/>
            <person name="Rogov P."/>
            <person name="Ross K."/>
            <person name="Ryan E."/>
            <person name="Settipalli S."/>
            <person name="Shea T."/>
            <person name="Sherpa N."/>
            <person name="Shi L."/>
            <person name="Shih D."/>
            <person name="Sparrow T."/>
            <person name="Spaulding J."/>
            <person name="Stalker J."/>
            <person name="Stange-Thomann N."/>
            <person name="Stavropoulos S."/>
            <person name="Stone C."/>
            <person name="Strader C."/>
            <person name="Tesfaye S."/>
            <person name="Thomson T."/>
            <person name="Thoulutsang Y."/>
            <person name="Thoulutsang D."/>
            <person name="Topham K."/>
            <person name="Topping I."/>
            <person name="Tsamla T."/>
            <person name="Vassiliev H."/>
            <person name="Vo A."/>
            <person name="Wangchuk T."/>
            <person name="Wangdi T."/>
            <person name="Weiand M."/>
            <person name="Wilkinson J."/>
            <person name="Wilson A."/>
            <person name="Yadav S."/>
            <person name="Young G."/>
            <person name="Yu Q."/>
            <person name="Zembek L."/>
            <person name="Zhong D."/>
            <person name="Zimmer A."/>
            <person name="Zwirko Z."/>
            <person name="Jaffe D.B."/>
            <person name="Alvarez P."/>
            <person name="Brockman W."/>
            <person name="Butler J."/>
            <person name="Chin C."/>
            <person name="Gnerre S."/>
            <person name="Grabherr M."/>
            <person name="Kleber M."/>
            <person name="Mauceli E."/>
            <person name="MacCallum I."/>
        </authorList>
    </citation>
    <scope>NUCLEOTIDE SEQUENCE [LARGE SCALE GENOMIC DNA]</scope>
    <source>
        <strain evidence="4 5">TSC#14021-0224.01</strain>
    </source>
</reference>
<keyword evidence="5" id="KW-1185">Reference proteome</keyword>
<dbReference type="SMART" id="SM00494">
    <property type="entry name" value="ChtBD2"/>
    <property type="match status" value="1"/>
</dbReference>
<feature type="region of interest" description="Disordered" evidence="1">
    <location>
        <begin position="311"/>
        <end position="362"/>
    </location>
</feature>
<feature type="domain" description="Chitin-binding type-2" evidence="3">
    <location>
        <begin position="55"/>
        <end position="110"/>
    </location>
</feature>
<feature type="signal peptide" evidence="2">
    <location>
        <begin position="1"/>
        <end position="28"/>
    </location>
</feature>
<feature type="compositionally biased region" description="Low complexity" evidence="1">
    <location>
        <begin position="384"/>
        <end position="396"/>
    </location>
</feature>
<feature type="region of interest" description="Disordered" evidence="1">
    <location>
        <begin position="442"/>
        <end position="493"/>
    </location>
</feature>
<dbReference type="InterPro" id="IPR052740">
    <property type="entry name" value="CE4"/>
</dbReference>
<evidence type="ECO:0000256" key="2">
    <source>
        <dbReference type="SAM" id="SignalP"/>
    </source>
</evidence>
<dbReference type="PANTHER" id="PTHR45985:SF12">
    <property type="entry name" value="CHITIN DEACETYLASE-LIKE 5, ISOFORM B"/>
    <property type="match status" value="1"/>
</dbReference>
<dbReference type="OrthoDB" id="504708at2759"/>
<dbReference type="InterPro" id="IPR002557">
    <property type="entry name" value="Chitin-bd_dom"/>
</dbReference>
<dbReference type="GO" id="GO:0016810">
    <property type="term" value="F:hydrolase activity, acting on carbon-nitrogen (but not peptide) bonds"/>
    <property type="evidence" value="ECO:0007669"/>
    <property type="project" value="InterPro"/>
</dbReference>
<dbReference type="PROSITE" id="PS50940">
    <property type="entry name" value="CHIT_BIND_II"/>
    <property type="match status" value="1"/>
</dbReference>
<feature type="region of interest" description="Disordered" evidence="1">
    <location>
        <begin position="29"/>
        <end position="50"/>
    </location>
</feature>
<feature type="compositionally biased region" description="Polar residues" evidence="1">
    <location>
        <begin position="442"/>
        <end position="468"/>
    </location>
</feature>
<accession>A0A0Q5WK77</accession>
<protein>
    <submittedName>
        <fullName evidence="4">Uncharacterized protein, isoform B</fullName>
    </submittedName>
</protein>
<dbReference type="Gene3D" id="3.20.20.370">
    <property type="entry name" value="Glycoside hydrolase/deacetylase"/>
    <property type="match status" value="1"/>
</dbReference>
<reference evidence="4 5" key="2">
    <citation type="journal article" date="2008" name="Bioinformatics">
        <title>Assembly reconciliation.</title>
        <authorList>
            <person name="Zimin A.V."/>
            <person name="Smith D.R."/>
            <person name="Sutton G."/>
            <person name="Yorke J.A."/>
        </authorList>
    </citation>
    <scope>NUCLEOTIDE SEQUENCE [LARGE SCALE GENOMIC DNA]</scope>
    <source>
        <strain evidence="4 5">TSC#14021-0224.01</strain>
    </source>
</reference>
<dbReference type="GO" id="GO:0008061">
    <property type="term" value="F:chitin binding"/>
    <property type="evidence" value="ECO:0007669"/>
    <property type="project" value="InterPro"/>
</dbReference>
<evidence type="ECO:0000313" key="5">
    <source>
        <dbReference type="Proteomes" id="UP000008711"/>
    </source>
</evidence>
<proteinExistence type="predicted"/>
<dbReference type="EMBL" id="CH954177">
    <property type="protein sequence ID" value="KQS69890.1"/>
    <property type="molecule type" value="Genomic_DNA"/>
</dbReference>
<evidence type="ECO:0000313" key="4">
    <source>
        <dbReference type="EMBL" id="KQS69890.1"/>
    </source>
</evidence>
<dbReference type="InterPro" id="IPR036508">
    <property type="entry name" value="Chitin-bd_dom_sf"/>
</dbReference>
<dbReference type="Gene3D" id="2.170.140.10">
    <property type="entry name" value="Chitin binding domain"/>
    <property type="match status" value="1"/>
</dbReference>
<dbReference type="Proteomes" id="UP000008711">
    <property type="component" value="Unassembled WGS sequence"/>
</dbReference>
<dbReference type="PANTHER" id="PTHR45985">
    <property type="match status" value="1"/>
</dbReference>
<organism evidence="4 5">
    <name type="scientific">Drosophila erecta</name>
    <name type="common">Fruit fly</name>
    <dbReference type="NCBI Taxonomy" id="7220"/>
    <lineage>
        <taxon>Eukaryota</taxon>
        <taxon>Metazoa</taxon>
        <taxon>Ecdysozoa</taxon>
        <taxon>Arthropoda</taxon>
        <taxon>Hexapoda</taxon>
        <taxon>Insecta</taxon>
        <taxon>Pterygota</taxon>
        <taxon>Neoptera</taxon>
        <taxon>Endopterygota</taxon>
        <taxon>Diptera</taxon>
        <taxon>Brachycera</taxon>
        <taxon>Muscomorpha</taxon>
        <taxon>Ephydroidea</taxon>
        <taxon>Drosophilidae</taxon>
        <taxon>Drosophila</taxon>
        <taxon>Sophophora</taxon>
    </lineage>
</organism>
<dbReference type="InterPro" id="IPR011330">
    <property type="entry name" value="Glyco_hydro/deAcase_b/a-brl"/>
</dbReference>
<feature type="compositionally biased region" description="Polar residues" evidence="1">
    <location>
        <begin position="311"/>
        <end position="323"/>
    </location>
</feature>
<dbReference type="Pfam" id="PF01607">
    <property type="entry name" value="CBM_14"/>
    <property type="match status" value="1"/>
</dbReference>
<evidence type="ECO:0000259" key="3">
    <source>
        <dbReference type="PROSITE" id="PS50940"/>
    </source>
</evidence>
<dbReference type="SUPFAM" id="SSF88713">
    <property type="entry name" value="Glycoside hydrolase/deacetylase"/>
    <property type="match status" value="1"/>
</dbReference>
<dbReference type="InterPro" id="IPR002509">
    <property type="entry name" value="NODB_dom"/>
</dbReference>
<keyword evidence="2" id="KW-0732">Signal</keyword>
<dbReference type="CDD" id="cd10975">
    <property type="entry name" value="CE4_CDA_like_2"/>
    <property type="match status" value="1"/>
</dbReference>
<feature type="chain" id="PRO_5006266911" evidence="2">
    <location>
        <begin position="29"/>
        <end position="891"/>
    </location>
</feature>
<dbReference type="GO" id="GO:0005975">
    <property type="term" value="P:carbohydrate metabolic process"/>
    <property type="evidence" value="ECO:0007669"/>
    <property type="project" value="InterPro"/>
</dbReference>
<feature type="region of interest" description="Disordered" evidence="1">
    <location>
        <begin position="217"/>
        <end position="247"/>
    </location>
</feature>
<gene>
    <name evidence="4" type="primary">Dere\GG24688</name>
    <name evidence="4" type="synonym">dere_GLEANR_9391</name>
    <name evidence="4" type="synonym">GG24688</name>
    <name evidence="4" type="ORF">Dere_GG24688</name>
</gene>
<name>A0A0Q5WK77_DROER</name>
<feature type="compositionally biased region" description="Polar residues" evidence="1">
    <location>
        <begin position="35"/>
        <end position="50"/>
    </location>
</feature>
<evidence type="ECO:0000256" key="1">
    <source>
        <dbReference type="SAM" id="MobiDB-lite"/>
    </source>
</evidence>
<sequence>MKYSIGRLNILCLLGLCLLLLKTGPTEAQSKRPSRITSSRSFGTNVKPNTSNGPSFDCPEEFGYYPHPSDCTQYYVCVFGGALLESCTGGLMYSHDLQTCDWPRNVGCELVDTSAERSIAQSQAQNQREPHAQHVPSRVRFGAAFSSQGGTQKTVTVPPQYHRSPPQVIQAQVQNIPPPPPELRVSPNPVITSRGQPKPLIDSQEDIAKLYADAQESLPPVEEEESDRQQRVYRGQPSTVSQVQRDRDGIIHQASINSIPQTGKIGSYAFGTAYRVESPSSSSLGTPQPANIFVQPTPAAPQQQLEPNRNYYNASTFNHGGSYQPQQQHQQQQLQPTPFQQAKPQEQHQPQAQAPTHTYDSSYYSVYDDDIDLYRDIEYQQHLPQEQQQAPTPQYQSTVRQQQAHPTYRPLELSATPKPPSFANEPTYVTDYDEDINGQIEQDNAYDQPTRSPQRNSNRNRGSAMYSNQDRDLLSTPNRGTHPPRTRPTLKPSGTIVSKAQEFVDIYRYPPTRPDPIYPQPTPDKTAAKCRKDVCLLPDCYCGGKDIPGELPVESIPQIVLLTFDDSVNDLNKQLYTDLFEKGRVNPNGCPITATFYVSHEWTDYSQVQNLYADGHEMASHTVSHSFGEQFSQKKWTREIAGQREILAAYGGVKMSDVRGMRAPFLSVGGNKMYKMLYDSNFTYDSSMPVYENRPPSWPYTLDYKIFHDCMIPPCPTRSYPGVWQVPMVMWQDLNGGRCSMGDACSNPSDADGVTKMIMKNFERHYTTNRAPFGLFYHAAWFTQPHHKEGFIKFLDAINAMQDVWIITNWQALQWVRDPTPISRINSFQPFQCDYSDRPKRCNNPKVCNLWHKSGVRYMKTCQPCPDIYPWTGKSGIRSSRIDNEVEEPTP</sequence>
<feature type="region of interest" description="Disordered" evidence="1">
    <location>
        <begin position="384"/>
        <end position="405"/>
    </location>
</feature>
<dbReference type="AlphaFoldDB" id="A0A0Q5WK77"/>